<dbReference type="EMBL" id="VDLY02000002">
    <property type="protein sequence ID" value="KAB8169722.1"/>
    <property type="molecule type" value="Genomic_DNA"/>
</dbReference>
<evidence type="ECO:0000313" key="5">
    <source>
        <dbReference type="EMBL" id="KAB8169722.1"/>
    </source>
</evidence>
<proteinExistence type="predicted"/>
<evidence type="ECO:0000256" key="1">
    <source>
        <dbReference type="ARBA" id="ARBA00021292"/>
    </source>
</evidence>
<feature type="region of interest" description="Disordered" evidence="3">
    <location>
        <begin position="623"/>
        <end position="702"/>
    </location>
</feature>
<protein>
    <recommendedName>
        <fullName evidence="1">D-inositol 3-phosphate glycosyltransferase</fullName>
    </recommendedName>
</protein>
<evidence type="ECO:0000256" key="3">
    <source>
        <dbReference type="SAM" id="MobiDB-lite"/>
    </source>
</evidence>
<feature type="domain" description="Glycosyl transferase family 1" evidence="4">
    <location>
        <begin position="194"/>
        <end position="357"/>
    </location>
</feature>
<feature type="region of interest" description="Disordered" evidence="3">
    <location>
        <begin position="401"/>
        <end position="425"/>
    </location>
</feature>
<dbReference type="InterPro" id="IPR001296">
    <property type="entry name" value="Glyco_trans_1"/>
</dbReference>
<sequence length="702" mass="75272">MKVVFLLNNAYGIGGTIRSVANLSAGLAERGHTVSITSLYRHRDTTSFAFDPRVPVEALIDEREGSADPSLPAASRPSQLLPAWQDGVSLLSDQRVRAHLAELDADVVVSTRPTLSVYLGHYGTGRYLRIGQEHAPLATRPPEGQALRLEAVPLLDAFTPVSAADATAYRQALPEARTLIERLPNCSPLPEVSPATGTTRTVVAAGRLVATKRYDRLINAFAQLADEFPDWTLRIYGRGPERPALRARIARHGLADRARLMGAVAPIETEWAKGAVAAVTSQWESFGLTIVEAMACGVPVLSTDCPHGPAELITHGRDGYLVPAGGDPDDDAVPGIAAGLRTLMKDEALRRHLAANALATARRYSPDLIAQQFEDLTARLRPAARAGRTGRLARLRSLFGARPAAAEEPRPEPAPPEHPTTHAVAAPDGSLTVTLDRPTRGELLLRLRRDPQRRSVRVPFDRHGRATVHRAEHTLAEGRWDAFLATAERPKPQRLAARLVETAALVGARPRPTPKGATAWIPYPTKDGNLTLRTWQRPHHAEVTAIRTTDTTATIVVGTPFAPGSRVAARDATGRETPLTVTPTADGQLAATLAYADLPLPRTAPAPAEPRTWRLHLTTPEGHTAPLARIAGDTPDRRRTDAHPAAPLRTGDATGTGTGTGTGTMTVRPAFTGDNDLTLLAEPAEPTEPAEPAEPAETNERA</sequence>
<reference evidence="5" key="1">
    <citation type="submission" date="2019-10" db="EMBL/GenBank/DDBJ databases">
        <title>Nonomuraea sp. nov., isolated from Phyllanthus amarus.</title>
        <authorList>
            <person name="Klykleung N."/>
            <person name="Tanasupawat S."/>
        </authorList>
    </citation>
    <scope>NUCLEOTIDE SEQUENCE [LARGE SCALE GENOMIC DNA]</scope>
    <source>
        <strain evidence="5">3MP-10</strain>
    </source>
</reference>
<evidence type="ECO:0000313" key="6">
    <source>
        <dbReference type="Proteomes" id="UP000314251"/>
    </source>
</evidence>
<accession>A0A5N6ANM7</accession>
<dbReference type="Proteomes" id="UP000314251">
    <property type="component" value="Unassembled WGS sequence"/>
</dbReference>
<evidence type="ECO:0000259" key="4">
    <source>
        <dbReference type="Pfam" id="PF00534"/>
    </source>
</evidence>
<dbReference type="PANTHER" id="PTHR12526:SF627">
    <property type="entry name" value="D-RHAMNOSYLTRANSFERASE WBPZ"/>
    <property type="match status" value="1"/>
</dbReference>
<dbReference type="Gene3D" id="3.40.50.2000">
    <property type="entry name" value="Glycogen Phosphorylase B"/>
    <property type="match status" value="2"/>
</dbReference>
<keyword evidence="6" id="KW-1185">Reference proteome</keyword>
<gene>
    <name evidence="5" type="ORF">FH607_003025</name>
</gene>
<dbReference type="PANTHER" id="PTHR12526">
    <property type="entry name" value="GLYCOSYLTRANSFERASE"/>
    <property type="match status" value="1"/>
</dbReference>
<dbReference type="OrthoDB" id="570545at2"/>
<dbReference type="SUPFAM" id="SSF53756">
    <property type="entry name" value="UDP-Glycosyltransferase/glycogen phosphorylase"/>
    <property type="match status" value="1"/>
</dbReference>
<keyword evidence="2" id="KW-0808">Transferase</keyword>
<dbReference type="Pfam" id="PF00534">
    <property type="entry name" value="Glycos_transf_1"/>
    <property type="match status" value="1"/>
</dbReference>
<evidence type="ECO:0000256" key="2">
    <source>
        <dbReference type="ARBA" id="ARBA00022679"/>
    </source>
</evidence>
<dbReference type="RefSeq" id="WP_139707850.1">
    <property type="nucleotide sequence ID" value="NZ_VDLY02000002.1"/>
</dbReference>
<organism evidence="5 6">
    <name type="scientific">Streptomyces mimosae</name>
    <dbReference type="NCBI Taxonomy" id="2586635"/>
    <lineage>
        <taxon>Bacteria</taxon>
        <taxon>Bacillati</taxon>
        <taxon>Actinomycetota</taxon>
        <taxon>Actinomycetes</taxon>
        <taxon>Kitasatosporales</taxon>
        <taxon>Streptomycetaceae</taxon>
        <taxon>Streptomyces</taxon>
    </lineage>
</organism>
<name>A0A5N6ANM7_9ACTN</name>
<dbReference type="GO" id="GO:0016757">
    <property type="term" value="F:glycosyltransferase activity"/>
    <property type="evidence" value="ECO:0007669"/>
    <property type="project" value="InterPro"/>
</dbReference>
<dbReference type="AlphaFoldDB" id="A0A5N6ANM7"/>
<dbReference type="CDD" id="cd03820">
    <property type="entry name" value="GT4_AmsD-like"/>
    <property type="match status" value="1"/>
</dbReference>
<comment type="caution">
    <text evidence="5">The sequence shown here is derived from an EMBL/GenBank/DDBJ whole genome shotgun (WGS) entry which is preliminary data.</text>
</comment>